<dbReference type="PROSITE" id="PS00606">
    <property type="entry name" value="KS3_1"/>
    <property type="match status" value="1"/>
</dbReference>
<dbReference type="CDD" id="cd00833">
    <property type="entry name" value="PKS"/>
    <property type="match status" value="1"/>
</dbReference>
<dbReference type="InterPro" id="IPR042104">
    <property type="entry name" value="PKS_dehydratase_sf"/>
</dbReference>
<dbReference type="InterPro" id="IPR020802">
    <property type="entry name" value="TesA-like"/>
</dbReference>
<keyword evidence="7" id="KW-0012">Acyltransferase</keyword>
<dbReference type="SUPFAM" id="SSF52151">
    <property type="entry name" value="FabD/lysophospholipase-like"/>
    <property type="match status" value="1"/>
</dbReference>
<dbReference type="InterPro" id="IPR013968">
    <property type="entry name" value="PKS_KR"/>
</dbReference>
<dbReference type="SUPFAM" id="SSF53474">
    <property type="entry name" value="alpha/beta-Hydrolases"/>
    <property type="match status" value="1"/>
</dbReference>
<evidence type="ECO:0000256" key="3">
    <source>
        <dbReference type="ARBA" id="ARBA00022553"/>
    </source>
</evidence>
<dbReference type="InterPro" id="IPR001227">
    <property type="entry name" value="Ac_transferase_dom_sf"/>
</dbReference>
<dbReference type="SMART" id="SM00822">
    <property type="entry name" value="PKS_KR"/>
    <property type="match status" value="1"/>
</dbReference>
<evidence type="ECO:0000313" key="14">
    <source>
        <dbReference type="Proteomes" id="UP001520654"/>
    </source>
</evidence>
<dbReference type="SUPFAM" id="SSF51735">
    <property type="entry name" value="NAD(P)-binding Rossmann-fold domains"/>
    <property type="match status" value="3"/>
</dbReference>
<dbReference type="Proteomes" id="UP001520654">
    <property type="component" value="Unassembled WGS sequence"/>
</dbReference>
<dbReference type="InterPro" id="IPR014031">
    <property type="entry name" value="Ketoacyl_synth_C"/>
</dbReference>
<dbReference type="EMBL" id="JAINUL010000018">
    <property type="protein sequence ID" value="MCC0100804.1"/>
    <property type="molecule type" value="Genomic_DNA"/>
</dbReference>
<feature type="domain" description="Ketosynthase family 3 (KS3)" evidence="11">
    <location>
        <begin position="290"/>
        <end position="707"/>
    </location>
</feature>
<evidence type="ECO:0000256" key="9">
    <source>
        <dbReference type="SAM" id="MobiDB-lite"/>
    </source>
</evidence>
<feature type="active site" description="Proton acceptor; for dehydratase activity" evidence="8">
    <location>
        <position position="1204"/>
    </location>
</feature>
<comment type="caution">
    <text evidence="13">The sequence shown here is derived from an EMBL/GenBank/DDBJ whole genome shotgun (WGS) entry which is preliminary data.</text>
</comment>
<evidence type="ECO:0000256" key="4">
    <source>
        <dbReference type="ARBA" id="ARBA00022679"/>
    </source>
</evidence>
<dbReference type="PROSITE" id="PS50075">
    <property type="entry name" value="CARRIER"/>
    <property type="match status" value="2"/>
</dbReference>
<dbReference type="InterPro" id="IPR036736">
    <property type="entry name" value="ACP-like_sf"/>
</dbReference>
<feature type="domain" description="Carrier" evidence="10">
    <location>
        <begin position="192"/>
        <end position="267"/>
    </location>
</feature>
<dbReference type="InterPro" id="IPR020807">
    <property type="entry name" value="PKS_DH"/>
</dbReference>
<keyword evidence="14" id="KW-1185">Reference proteome</keyword>
<evidence type="ECO:0000256" key="8">
    <source>
        <dbReference type="PROSITE-ProRule" id="PRU01363"/>
    </source>
</evidence>
<dbReference type="PROSITE" id="PS52004">
    <property type="entry name" value="KS3_2"/>
    <property type="match status" value="1"/>
</dbReference>
<evidence type="ECO:0000256" key="7">
    <source>
        <dbReference type="ARBA" id="ARBA00023315"/>
    </source>
</evidence>
<dbReference type="Pfam" id="PF02801">
    <property type="entry name" value="Ketoacyl-synt_C"/>
    <property type="match status" value="1"/>
</dbReference>
<evidence type="ECO:0000256" key="5">
    <source>
        <dbReference type="ARBA" id="ARBA00023194"/>
    </source>
</evidence>
<dbReference type="Gene3D" id="3.10.129.110">
    <property type="entry name" value="Polyketide synthase dehydratase"/>
    <property type="match status" value="1"/>
</dbReference>
<dbReference type="SMART" id="SM00824">
    <property type="entry name" value="PKS_TE"/>
    <property type="match status" value="1"/>
</dbReference>
<dbReference type="InterPro" id="IPR049551">
    <property type="entry name" value="PKS_DH_C"/>
</dbReference>
<dbReference type="InterPro" id="IPR057326">
    <property type="entry name" value="KR_dom"/>
</dbReference>
<dbReference type="InterPro" id="IPR016039">
    <property type="entry name" value="Thiolase-like"/>
</dbReference>
<dbReference type="Pfam" id="PF00698">
    <property type="entry name" value="Acyl_transf_1"/>
    <property type="match status" value="1"/>
</dbReference>
<name>A0ABS8EIM2_9ACTN</name>
<dbReference type="InterPro" id="IPR016035">
    <property type="entry name" value="Acyl_Trfase/lysoPLipase"/>
</dbReference>
<keyword evidence="2" id="KW-0596">Phosphopantetheine</keyword>
<feature type="region of interest" description="N-terminal hotdog fold" evidence="8">
    <location>
        <begin position="1172"/>
        <end position="1297"/>
    </location>
</feature>
<dbReference type="PROSITE" id="PS00012">
    <property type="entry name" value="PHOSPHOPANTETHEINE"/>
    <property type="match status" value="2"/>
</dbReference>
<evidence type="ECO:0000259" key="12">
    <source>
        <dbReference type="PROSITE" id="PS52019"/>
    </source>
</evidence>
<dbReference type="PROSITE" id="PS52019">
    <property type="entry name" value="PKS_MFAS_DH"/>
    <property type="match status" value="1"/>
</dbReference>
<feature type="non-terminal residue" evidence="13">
    <location>
        <position position="1"/>
    </location>
</feature>
<keyword evidence="3" id="KW-0597">Phosphoprotein</keyword>
<dbReference type="InterPro" id="IPR029058">
    <property type="entry name" value="AB_hydrolase_fold"/>
</dbReference>
<dbReference type="RefSeq" id="WP_267502810.1">
    <property type="nucleotide sequence ID" value="NZ_JAINUL010000018.1"/>
</dbReference>
<dbReference type="SUPFAM" id="SSF53901">
    <property type="entry name" value="Thiolase-like"/>
    <property type="match status" value="1"/>
</dbReference>
<dbReference type="InterPro" id="IPR001031">
    <property type="entry name" value="Thioesterase"/>
</dbReference>
<dbReference type="PANTHER" id="PTHR43775:SF51">
    <property type="entry name" value="INACTIVE PHENOLPHTHIOCEROL SYNTHESIS POLYKETIDE SYNTHASE TYPE I PKS1-RELATED"/>
    <property type="match status" value="1"/>
</dbReference>
<feature type="domain" description="Carrier" evidence="10">
    <location>
        <begin position="1901"/>
        <end position="1976"/>
    </location>
</feature>
<dbReference type="Pfam" id="PF00550">
    <property type="entry name" value="PP-binding"/>
    <property type="match status" value="2"/>
</dbReference>
<dbReference type="SMART" id="SM00825">
    <property type="entry name" value="PKS_KS"/>
    <property type="match status" value="1"/>
</dbReference>
<dbReference type="InterPro" id="IPR049900">
    <property type="entry name" value="PKS_mFAS_DH"/>
</dbReference>
<dbReference type="Pfam" id="PF22953">
    <property type="entry name" value="SpnB_Rossmann"/>
    <property type="match status" value="1"/>
</dbReference>
<proteinExistence type="predicted"/>
<dbReference type="SMART" id="SM00827">
    <property type="entry name" value="PKS_AT"/>
    <property type="match status" value="1"/>
</dbReference>
<evidence type="ECO:0000313" key="13">
    <source>
        <dbReference type="EMBL" id="MCC0100804.1"/>
    </source>
</evidence>
<dbReference type="Pfam" id="PF00109">
    <property type="entry name" value="ketoacyl-synt"/>
    <property type="match status" value="1"/>
</dbReference>
<dbReference type="SMART" id="SM00826">
    <property type="entry name" value="PKS_DH"/>
    <property type="match status" value="1"/>
</dbReference>
<dbReference type="SMART" id="SM00823">
    <property type="entry name" value="PKS_PP"/>
    <property type="match status" value="2"/>
</dbReference>
<dbReference type="Pfam" id="PF08659">
    <property type="entry name" value="KR"/>
    <property type="match status" value="2"/>
</dbReference>
<dbReference type="Gene3D" id="3.40.366.10">
    <property type="entry name" value="Malonyl-Coenzyme A Acyl Carrier Protein, domain 2"/>
    <property type="match status" value="1"/>
</dbReference>
<dbReference type="SUPFAM" id="SSF47336">
    <property type="entry name" value="ACP-like"/>
    <property type="match status" value="1"/>
</dbReference>
<protein>
    <submittedName>
        <fullName evidence="13">SDR family NAD(P)-dependent oxidoreductase</fullName>
    </submittedName>
</protein>
<comment type="pathway">
    <text evidence="1">Antibiotic biosynthesis.</text>
</comment>
<evidence type="ECO:0000256" key="2">
    <source>
        <dbReference type="ARBA" id="ARBA00022450"/>
    </source>
</evidence>
<gene>
    <name evidence="13" type="ORF">K7B10_39900</name>
</gene>
<dbReference type="InterPro" id="IPR020841">
    <property type="entry name" value="PKS_Beta-ketoAc_synthase_dom"/>
</dbReference>
<dbReference type="PANTHER" id="PTHR43775">
    <property type="entry name" value="FATTY ACID SYNTHASE"/>
    <property type="match status" value="1"/>
</dbReference>
<evidence type="ECO:0000259" key="11">
    <source>
        <dbReference type="PROSITE" id="PS52004"/>
    </source>
</evidence>
<feature type="region of interest" description="C-terminal hotdog fold" evidence="8">
    <location>
        <begin position="1309"/>
        <end position="1451"/>
    </location>
</feature>
<sequence>NGLIATMDPERLDRVLAPKADAAWHLHEQTRHLDLPLFVLISSAGGLTLAAGQANYAAANTFLDALATHRHAQGLAAQSLAYGLWASTGMGQYITDTDVKRMERQGLPPLRPEEALALFDAACASGRPATVPLHVNRTALAARTDELPALLRSATPAPQRRSVRASAGGAGAGAAHELAARLAGKTEEERDQALLELARTHVAAVLGHESADAIEPDRAFQELGFDSLSAVELRNRLKAATGLRLPATLVFDYPNARAVATYIGESIGGAAQGAATRPAAAARTRADGDDDQIAIVAMSCRLPGGVTSPEELWQLVVDGRDAVSGFPLDRGWDVENVYDPEPGVPGKTYANEGGFLYRAGDFDPHFFGISPNEALIMDPQQRQLLEVSWEAIERAGINPHTLKGSRTGVFAGVMYHDYGQGTEAAATTGGSLISGRVSYTLGLEGPSMTVDTACSSSLVSLHLATQSLRSGECSMALVGGVAVMASPDMFVEFSRQRGLAADGRCKSFAGAADGAAWSEGVGVLVVERLSDARRNGHPVLAVIRSSAVNQDGASNGMTAPNGPSQQRVIQSALEQAGLTTADVDVVEAHGTGTKLGDPIEAQAVLATYGQGRDDDKPLWLGSLKSNIAHTQAAAGVAAVIKMVQALRHGLMPKTLHVDEPTPHVDWSEGNVKLLTEAVEWPAGERLRRAGISSFGLSGTNAHVILEEAPAAPEVPADEAPRELPVVPVVLSARSPEALAGQAERLRAHLADHEEISPTDLGFSAATSRTAHEHRAVVVGADREELLSGLAALAEGSGAGVVRGLVREGRSAFLFTGQGAQRLGMGRELHGAFPVFAQALDAVVAALDVHLDRPLYEVMWGESAEDEALLNSTAYTQPALFAIETALFRLVESWGVRPDFLAGHSIGEISAAHAAGVLSLEDAARLVTARGRLMQALPAGGTMAAIEATEEEVLPYVSDVVGIAAINSPRSIVVSGEEDAVEAIQAAFTQLGRKTTRLRVSHAFHSPLMDPALAEFRAVAESVTYAPARIPVVAGVHGAISEDWGTPDYWTRHLREAVRFSDTVQHLHTKGVTRFVELGPDAILTALTQVSLDGRTTVVEPALRRNRPEVRSLLTALAHLHSAGSRIDWTAFYAGTGARRVDLPTYAFQHERYWLEATPATDVAHHGQTSVGHPLLSAAITLAGSDETVLTGRLAAATHAWVADHDVLGSVLLPGTGFVELALRAGDQVGCPVLEELTLQAPLVLPRHGGVALQVSVGAPDDTGRRTVRVHSRHEDAPADTPWLLHADGLLGARPAAAGTDLTVWPPAGATAVDVSDTYEVLQGRGYHYGPVFQGLTAAWTSGDDIYAEIELAERAHGEAEGFGVHPALLDATMHALGIGGSDTDSEGGAQPLLPFFWEDVALYAVGATALRVRISWTSENTMSLDAADAAGAPVLSVKSLTFRPVSQEQLSAGRPESLFEIAWRPLAAPADGVAEQHVWGELPEGELSGAVVFHVPDTEGALPQAVRSASARTLAVVQEWLAEERFTETTLVVATRGAVVVDAASDTVDLAQAPVWGLVRAAQAENPGRIQLTDLTSASDALAAVIASGEPESAVRADGPRIPRLTPVTATAEIPVALDPQGTVLITGGTGGIGAHLARHLITEHGARHLVLTSRRGPDAEGAVELAEELSELGAEITLTACDVSDPAGISALLASIPAAHPLTGIVHAAGTGDNGLIATMDADRLDRVLAPKADAAWHLHEQTEHLDLPLFALISSAGGLTMAAGQANYAAANTFLDALATYRHARGLAAQSLAYGLWAGTGLGQYVSETDVKRMERQGLPPLRPEEALALFDAACASGRPATVPLHVNRTALQARADRLPALLRPATAPTQRRSAGAKSTEAELIWLRIGGAPEAEQEAALRELVQRRAAHLLGHASTTAIDVERGFLESGFDSLSAMELRNALMKDTGLRLSPMVVFDSHSPAQLAKVLLAEYAEQGLRTTDTADTTDAAATASGTPSAPRPARGAGETLRDLFHGAVVAGHADKGFDLLRAAAAVRPSFGTAAELERVPAAARLADGAEGPHLIFVNTPMATGGAYQHARLVSHLQGKRKVSALPILGFDASESLPATPQAAVEGLARTVLEAAGDEPFVLIGYSSGGTLAYATAGHLERAYGIRPHGVVLLDTYNVHDGESEGVPMDGLALGMFDKEAAFGEFDTTRLSAMGRWVELVPDLPLDPVAAPVLFVQCTQSFVPDGDDPSPELTQGKAEPWEPAHTLRPVAANHFTIVEERAEDTAHVLEEWLDDAQTAHPNTQKAM</sequence>
<evidence type="ECO:0000256" key="6">
    <source>
        <dbReference type="ARBA" id="ARBA00023268"/>
    </source>
</evidence>
<dbReference type="InterPro" id="IPR006162">
    <property type="entry name" value="Ppantetheine_attach_site"/>
</dbReference>
<dbReference type="InterPro" id="IPR049552">
    <property type="entry name" value="PKS_DH_N"/>
</dbReference>
<dbReference type="Gene3D" id="3.40.50.1820">
    <property type="entry name" value="alpha/beta hydrolase"/>
    <property type="match status" value="1"/>
</dbReference>
<keyword evidence="6" id="KW-0511">Multifunctional enzyme</keyword>
<dbReference type="InterPro" id="IPR016036">
    <property type="entry name" value="Malonyl_transacylase_ACP-bd"/>
</dbReference>
<dbReference type="Gene3D" id="3.30.70.3290">
    <property type="match status" value="1"/>
</dbReference>
<feature type="compositionally biased region" description="Low complexity" evidence="9">
    <location>
        <begin position="1983"/>
        <end position="2007"/>
    </location>
</feature>
<dbReference type="InterPro" id="IPR014030">
    <property type="entry name" value="Ketoacyl_synth_N"/>
</dbReference>
<dbReference type="Pfam" id="PF00975">
    <property type="entry name" value="Thioesterase"/>
    <property type="match status" value="1"/>
</dbReference>
<dbReference type="Gene3D" id="1.10.1200.10">
    <property type="entry name" value="ACP-like"/>
    <property type="match status" value="2"/>
</dbReference>
<dbReference type="Gene3D" id="3.40.47.10">
    <property type="match status" value="1"/>
</dbReference>
<dbReference type="InterPro" id="IPR055123">
    <property type="entry name" value="SpnB-like_Rossmann"/>
</dbReference>
<reference evidence="13 14" key="1">
    <citation type="submission" date="2021-08" db="EMBL/GenBank/DDBJ databases">
        <title>Genomic Architecture of Streptomyces flavotricini NGL1 and Streptomyces erythrochromogenes HMS4 With Differential Plant Beneficial attributes and laccase production capabilities.</title>
        <authorList>
            <person name="Salwan R."/>
            <person name="Kaur R."/>
            <person name="Sharma V."/>
        </authorList>
    </citation>
    <scope>NUCLEOTIDE SEQUENCE [LARGE SCALE GENOMIC DNA]</scope>
    <source>
        <strain evidence="13 14">NGL1</strain>
    </source>
</reference>
<dbReference type="InterPro" id="IPR036291">
    <property type="entry name" value="NAD(P)-bd_dom_sf"/>
</dbReference>
<dbReference type="InterPro" id="IPR050091">
    <property type="entry name" value="PKS_NRPS_Biosynth_Enz"/>
</dbReference>
<dbReference type="Gene3D" id="3.40.50.720">
    <property type="entry name" value="NAD(P)-binding Rossmann-like Domain"/>
    <property type="match status" value="2"/>
</dbReference>
<dbReference type="InterPro" id="IPR032821">
    <property type="entry name" value="PKS_assoc"/>
</dbReference>
<dbReference type="InterPro" id="IPR020806">
    <property type="entry name" value="PKS_PP-bd"/>
</dbReference>
<dbReference type="Pfam" id="PF21089">
    <property type="entry name" value="PKS_DH_N"/>
    <property type="match status" value="1"/>
</dbReference>
<keyword evidence="4" id="KW-0808">Transferase</keyword>
<evidence type="ECO:0000259" key="10">
    <source>
        <dbReference type="PROSITE" id="PS50075"/>
    </source>
</evidence>
<dbReference type="SUPFAM" id="SSF55048">
    <property type="entry name" value="Probable ACP-binding domain of malonyl-CoA ACP transacylase"/>
    <property type="match status" value="1"/>
</dbReference>
<accession>A0ABS8EIM2</accession>
<feature type="region of interest" description="Disordered" evidence="9">
    <location>
        <begin position="1983"/>
        <end position="2009"/>
    </location>
</feature>
<dbReference type="Pfam" id="PF16197">
    <property type="entry name" value="KAsynt_C_assoc"/>
    <property type="match status" value="1"/>
</dbReference>
<feature type="active site" description="Proton donor; for dehydratase activity" evidence="8">
    <location>
        <position position="1370"/>
    </location>
</feature>
<dbReference type="InterPro" id="IPR018201">
    <property type="entry name" value="Ketoacyl_synth_AS"/>
</dbReference>
<dbReference type="SMART" id="SM01294">
    <property type="entry name" value="PKS_PP_betabranch"/>
    <property type="match status" value="1"/>
</dbReference>
<feature type="domain" description="PKS/mFAS DH" evidence="12">
    <location>
        <begin position="1172"/>
        <end position="1451"/>
    </location>
</feature>
<dbReference type="Pfam" id="PF14765">
    <property type="entry name" value="PS-DH"/>
    <property type="match status" value="1"/>
</dbReference>
<keyword evidence="5" id="KW-0045">Antibiotic biosynthesis</keyword>
<dbReference type="InterPro" id="IPR014043">
    <property type="entry name" value="Acyl_transferase_dom"/>
</dbReference>
<dbReference type="InterPro" id="IPR009081">
    <property type="entry name" value="PP-bd_ACP"/>
</dbReference>
<evidence type="ECO:0000256" key="1">
    <source>
        <dbReference type="ARBA" id="ARBA00004792"/>
    </source>
</evidence>
<organism evidence="13 14">
    <name type="scientific">Streptomyces flavotricini</name>
    <dbReference type="NCBI Taxonomy" id="66888"/>
    <lineage>
        <taxon>Bacteria</taxon>
        <taxon>Bacillati</taxon>
        <taxon>Actinomycetota</taxon>
        <taxon>Actinomycetes</taxon>
        <taxon>Kitasatosporales</taxon>
        <taxon>Streptomycetaceae</taxon>
        <taxon>Streptomyces</taxon>
    </lineage>
</organism>
<dbReference type="CDD" id="cd08956">
    <property type="entry name" value="KR_3_FAS_SDR_x"/>
    <property type="match status" value="1"/>
</dbReference>